<proteinExistence type="predicted"/>
<keyword evidence="3" id="KW-0106">Calcium</keyword>
<keyword evidence="2" id="KW-0677">Repeat</keyword>
<evidence type="ECO:0000256" key="2">
    <source>
        <dbReference type="ARBA" id="ARBA00022737"/>
    </source>
</evidence>
<dbReference type="Proteomes" id="UP000887581">
    <property type="component" value="Unplaced"/>
</dbReference>
<dbReference type="Pfam" id="PF13499">
    <property type="entry name" value="EF-hand_7"/>
    <property type="match status" value="1"/>
</dbReference>
<feature type="domain" description="EF-hand" evidence="4">
    <location>
        <begin position="70"/>
        <end position="105"/>
    </location>
</feature>
<organism evidence="5 6">
    <name type="scientific">Setaria digitata</name>
    <dbReference type="NCBI Taxonomy" id="48799"/>
    <lineage>
        <taxon>Eukaryota</taxon>
        <taxon>Metazoa</taxon>
        <taxon>Ecdysozoa</taxon>
        <taxon>Nematoda</taxon>
        <taxon>Chromadorea</taxon>
        <taxon>Rhabditida</taxon>
        <taxon>Spirurina</taxon>
        <taxon>Spiruromorpha</taxon>
        <taxon>Filarioidea</taxon>
        <taxon>Setariidae</taxon>
        <taxon>Setaria</taxon>
    </lineage>
</organism>
<dbReference type="CDD" id="cd00051">
    <property type="entry name" value="EFh"/>
    <property type="match status" value="2"/>
</dbReference>
<reference evidence="6" key="1">
    <citation type="submission" date="2022-11" db="UniProtKB">
        <authorList>
            <consortium name="WormBaseParasite"/>
        </authorList>
    </citation>
    <scope>IDENTIFICATION</scope>
</reference>
<evidence type="ECO:0000259" key="4">
    <source>
        <dbReference type="PROSITE" id="PS50222"/>
    </source>
</evidence>
<feature type="domain" description="EF-hand" evidence="4">
    <location>
        <begin position="34"/>
        <end position="69"/>
    </location>
</feature>
<dbReference type="PANTHER" id="PTHR34524">
    <property type="entry name" value="CALCYPHOSIN"/>
    <property type="match status" value="1"/>
</dbReference>
<dbReference type="WBParaSite" id="sdigi.contig42.g2694.t1">
    <property type="protein sequence ID" value="sdigi.contig42.g2694.t1"/>
    <property type="gene ID" value="sdigi.contig42.g2694"/>
</dbReference>
<dbReference type="GO" id="GO:0005509">
    <property type="term" value="F:calcium ion binding"/>
    <property type="evidence" value="ECO:0007669"/>
    <property type="project" value="InterPro"/>
</dbReference>
<keyword evidence="5" id="KW-1185">Reference proteome</keyword>
<evidence type="ECO:0000256" key="1">
    <source>
        <dbReference type="ARBA" id="ARBA00022723"/>
    </source>
</evidence>
<dbReference type="SUPFAM" id="SSF47473">
    <property type="entry name" value="EF-hand"/>
    <property type="match status" value="1"/>
</dbReference>
<dbReference type="InterPro" id="IPR051581">
    <property type="entry name" value="Ca-bind"/>
</dbReference>
<accession>A0A915PTI7</accession>
<dbReference type="Gene3D" id="1.10.238.10">
    <property type="entry name" value="EF-hand"/>
    <property type="match status" value="2"/>
</dbReference>
<dbReference type="SMART" id="SM00054">
    <property type="entry name" value="EFh"/>
    <property type="match status" value="3"/>
</dbReference>
<evidence type="ECO:0000313" key="6">
    <source>
        <dbReference type="WBParaSite" id="sdigi.contig42.g2694.t1"/>
    </source>
</evidence>
<dbReference type="AlphaFoldDB" id="A0A915PTI7"/>
<keyword evidence="1" id="KW-0479">Metal-binding</keyword>
<dbReference type="InterPro" id="IPR002048">
    <property type="entry name" value="EF_hand_dom"/>
</dbReference>
<dbReference type="InterPro" id="IPR018247">
    <property type="entry name" value="EF_Hand_1_Ca_BS"/>
</dbReference>
<dbReference type="PANTHER" id="PTHR34524:SF6">
    <property type="entry name" value="CALCYPHOSINE LIKE"/>
    <property type="match status" value="1"/>
</dbReference>
<dbReference type="PROSITE" id="PS00018">
    <property type="entry name" value="EF_HAND_1"/>
    <property type="match status" value="2"/>
</dbReference>
<evidence type="ECO:0000256" key="3">
    <source>
        <dbReference type="ARBA" id="ARBA00022837"/>
    </source>
</evidence>
<sequence>MSEEELKMKALKELQTVKDPVERLRLQCLARGNAGIKSLGRSFRIMDDNSNRKLDFEEFQKGLRDFGVNSSNEEVEETFKKLDKDGSGSIDFDEFLLALRPPMSKARLTLVDAAFKKLDKTGDGIITVDDMKGVYHAERHPQYLSGEKSRDDIFKKFLDNFEMDGHVDGKVWVSFEIHPVLVTHWDNSSYSGRSVVTDP</sequence>
<evidence type="ECO:0000313" key="5">
    <source>
        <dbReference type="Proteomes" id="UP000887581"/>
    </source>
</evidence>
<protein>
    <submittedName>
        <fullName evidence="6">EF-hand domain-containing protein</fullName>
    </submittedName>
</protein>
<dbReference type="InterPro" id="IPR011992">
    <property type="entry name" value="EF-hand-dom_pair"/>
</dbReference>
<dbReference type="Pfam" id="PF13202">
    <property type="entry name" value="EF-hand_5"/>
    <property type="match status" value="1"/>
</dbReference>
<dbReference type="PROSITE" id="PS50222">
    <property type="entry name" value="EF_HAND_2"/>
    <property type="match status" value="3"/>
</dbReference>
<feature type="domain" description="EF-hand" evidence="4">
    <location>
        <begin position="106"/>
        <end position="141"/>
    </location>
</feature>
<name>A0A915PTI7_9BILA</name>